<name>A0A9P1DUJ3_9DINO</name>
<dbReference type="SUPFAM" id="SSF57756">
    <property type="entry name" value="Retrovirus zinc finger-like domains"/>
    <property type="match status" value="1"/>
</dbReference>
<dbReference type="PROSITE" id="PS50158">
    <property type="entry name" value="ZF_CCHC"/>
    <property type="match status" value="1"/>
</dbReference>
<keyword evidence="1" id="KW-0479">Metal-binding</keyword>
<feature type="compositionally biased region" description="Polar residues" evidence="2">
    <location>
        <begin position="64"/>
        <end position="73"/>
    </location>
</feature>
<evidence type="ECO:0000259" key="3">
    <source>
        <dbReference type="PROSITE" id="PS50158"/>
    </source>
</evidence>
<dbReference type="EMBL" id="CAMXCT010006548">
    <property type="protein sequence ID" value="CAI4015751.1"/>
    <property type="molecule type" value="Genomic_DNA"/>
</dbReference>
<evidence type="ECO:0000313" key="5">
    <source>
        <dbReference type="EMBL" id="CAL1169126.1"/>
    </source>
</evidence>
<dbReference type="Proteomes" id="UP001152797">
    <property type="component" value="Unassembled WGS sequence"/>
</dbReference>
<dbReference type="GO" id="GO:0008270">
    <property type="term" value="F:zinc ion binding"/>
    <property type="evidence" value="ECO:0007669"/>
    <property type="project" value="UniProtKB-KW"/>
</dbReference>
<feature type="compositionally biased region" description="Polar residues" evidence="2">
    <location>
        <begin position="92"/>
        <end position="107"/>
    </location>
</feature>
<evidence type="ECO:0000256" key="1">
    <source>
        <dbReference type="PROSITE-ProRule" id="PRU00047"/>
    </source>
</evidence>
<keyword evidence="1" id="KW-0863">Zinc-finger</keyword>
<feature type="region of interest" description="Disordered" evidence="2">
    <location>
        <begin position="190"/>
        <end position="213"/>
    </location>
</feature>
<dbReference type="EMBL" id="CAMXCT030006548">
    <property type="protein sequence ID" value="CAL4803063.1"/>
    <property type="molecule type" value="Genomic_DNA"/>
</dbReference>
<evidence type="ECO:0000256" key="2">
    <source>
        <dbReference type="SAM" id="MobiDB-lite"/>
    </source>
</evidence>
<dbReference type="GO" id="GO:0004190">
    <property type="term" value="F:aspartic-type endopeptidase activity"/>
    <property type="evidence" value="ECO:0007669"/>
    <property type="project" value="InterPro"/>
</dbReference>
<feature type="region of interest" description="Disordered" evidence="2">
    <location>
        <begin position="137"/>
        <end position="156"/>
    </location>
</feature>
<dbReference type="EMBL" id="CAMXCT020006548">
    <property type="protein sequence ID" value="CAL1169126.1"/>
    <property type="molecule type" value="Genomic_DNA"/>
</dbReference>
<accession>A0A9P1DUJ3</accession>
<evidence type="ECO:0000313" key="4">
    <source>
        <dbReference type="EMBL" id="CAI4015751.1"/>
    </source>
</evidence>
<evidence type="ECO:0000313" key="6">
    <source>
        <dbReference type="Proteomes" id="UP001152797"/>
    </source>
</evidence>
<feature type="compositionally biased region" description="Polar residues" evidence="2">
    <location>
        <begin position="139"/>
        <end position="155"/>
    </location>
</feature>
<organism evidence="4">
    <name type="scientific">Cladocopium goreaui</name>
    <dbReference type="NCBI Taxonomy" id="2562237"/>
    <lineage>
        <taxon>Eukaryota</taxon>
        <taxon>Sar</taxon>
        <taxon>Alveolata</taxon>
        <taxon>Dinophyceae</taxon>
        <taxon>Suessiales</taxon>
        <taxon>Symbiodiniaceae</taxon>
        <taxon>Cladocopium</taxon>
    </lineage>
</organism>
<dbReference type="InterPro" id="IPR036875">
    <property type="entry name" value="Znf_CCHC_sf"/>
</dbReference>
<reference evidence="4" key="1">
    <citation type="submission" date="2022-10" db="EMBL/GenBank/DDBJ databases">
        <authorList>
            <person name="Chen Y."/>
            <person name="Dougan E. K."/>
            <person name="Chan C."/>
            <person name="Rhodes N."/>
            <person name="Thang M."/>
        </authorList>
    </citation>
    <scope>NUCLEOTIDE SEQUENCE</scope>
</reference>
<dbReference type="AlphaFoldDB" id="A0A9P1DUJ3"/>
<proteinExistence type="predicted"/>
<comment type="caution">
    <text evidence="4">The sequence shown here is derived from an EMBL/GenBank/DDBJ whole genome shotgun (WGS) entry which is preliminary data.</text>
</comment>
<sequence length="410" mass="46054">MQDTIQEDEGLAQAYNAYTNARKRLSDRFKNRGFWPSNVSSKGKSKGFKGKGKDSMKGSRKSLQQRILESNCRNCGRRSHWKSECPDRPRNTAGQSSSSQAPTMTVSTMPEPLPTNETLPLEFMMLPEIHDQPIDEASPSETGLLRQQPSRNEPSTAVHFAEKLANDEQILFASHGTHGILDTGATKTVMGSNQETGASPASLSSHAKPENPAMKKPVMSMFHSLGPRNQSIDHHQHRTANMSLSERLCRLSCSKGDPEELEKFKKLSLEEMGSSPITFGKAHLGRPYAEIWNQEAKWLQWFVRTYETSQKIDHQKLLHFVSLMIERSEMEATTEPSQMPVTRPKPKPKSQPTQMVAEISDEEDAWLEMPNPPTYSLNAMESENIIALQTRMNHLEGAVSEILGLLRNQQ</sequence>
<dbReference type="InterPro" id="IPR001969">
    <property type="entry name" value="Aspartic_peptidase_AS"/>
</dbReference>
<protein>
    <recommendedName>
        <fullName evidence="3">CCHC-type domain-containing protein</fullName>
    </recommendedName>
</protein>
<feature type="compositionally biased region" description="Polar residues" evidence="2">
    <location>
        <begin position="190"/>
        <end position="205"/>
    </location>
</feature>
<dbReference type="GO" id="GO:0003676">
    <property type="term" value="F:nucleic acid binding"/>
    <property type="evidence" value="ECO:0007669"/>
    <property type="project" value="InterPro"/>
</dbReference>
<keyword evidence="1" id="KW-0862">Zinc</keyword>
<dbReference type="GO" id="GO:0006508">
    <property type="term" value="P:proteolysis"/>
    <property type="evidence" value="ECO:0007669"/>
    <property type="project" value="InterPro"/>
</dbReference>
<feature type="compositionally biased region" description="Basic and acidic residues" evidence="2">
    <location>
        <begin position="81"/>
        <end position="90"/>
    </location>
</feature>
<feature type="region of interest" description="Disordered" evidence="2">
    <location>
        <begin position="331"/>
        <end position="354"/>
    </location>
</feature>
<dbReference type="InterPro" id="IPR001878">
    <property type="entry name" value="Znf_CCHC"/>
</dbReference>
<feature type="region of interest" description="Disordered" evidence="2">
    <location>
        <begin position="27"/>
        <end position="111"/>
    </location>
</feature>
<feature type="domain" description="CCHC-type" evidence="3">
    <location>
        <begin position="72"/>
        <end position="87"/>
    </location>
</feature>
<dbReference type="PROSITE" id="PS00141">
    <property type="entry name" value="ASP_PROTEASE"/>
    <property type="match status" value="1"/>
</dbReference>
<reference evidence="5" key="2">
    <citation type="submission" date="2024-04" db="EMBL/GenBank/DDBJ databases">
        <authorList>
            <person name="Chen Y."/>
            <person name="Shah S."/>
            <person name="Dougan E. K."/>
            <person name="Thang M."/>
            <person name="Chan C."/>
        </authorList>
    </citation>
    <scope>NUCLEOTIDE SEQUENCE [LARGE SCALE GENOMIC DNA]</scope>
</reference>
<keyword evidence="6" id="KW-1185">Reference proteome</keyword>
<gene>
    <name evidence="4" type="ORF">C1SCF055_LOCUS40563</name>
</gene>